<dbReference type="PANTHER" id="PTHR45655:SF13">
    <property type="entry name" value="SOLUBLE GUANYLATE CYCLASE GCY-32-RELATED"/>
    <property type="match status" value="1"/>
</dbReference>
<dbReference type="eggNOG" id="COG3850">
    <property type="taxonomic scope" value="Bacteria"/>
</dbReference>
<dbReference type="GO" id="GO:0035556">
    <property type="term" value="P:intracellular signal transduction"/>
    <property type="evidence" value="ECO:0007669"/>
    <property type="project" value="InterPro"/>
</dbReference>
<keyword evidence="1" id="KW-0472">Membrane</keyword>
<sequence>MRFLNKLSIQSKLLLMLLLISIALIFITGYMDYSSGKTAFTKTIFNQLVILRSVRAKEIESYFQFSKNQILTVSESPSAIEAMKTFKAAYQKLETQTLNPNQQQQLEKYYQNVFIPELGHNVVDGTPIAETYLPQTSVAQYLQYHYLAKNRSKQRQNDLENPGDGSEYSKVHQKYHPLFRNLQKRFKYNDIYLIDVDSGNIVYSAEKQVDFATNIGLGPYENTNLAKAILSIEKSRDHSLIIIKDFEPYRPSYNKPSAFIATTIFDGTEFIGALVFQLPIEKINGIMTSSGQWEQTGLGQTGETYLVGPDNLLRSLPRQFVENPNQYYQALEKNGLDNNTIERIRRLNTPILVQKIESSALEQAITGKKGTAIYQDYRGIPVLAAYQPIQVGDFNWGLIAQMSADEAFAPINEFTRQLLVTSAILVVFFTPLSNWLARLFVRPIKQLRAGACRIGSGETDVKLNIQSKDEFGELAVAFNYMSENLHQRELLIQQMKQENENLLLNILPDLIAKRYKKGEQAIADTFPNVTVLYAEIEGFNELSAELPPEQTIRLLNEIVSAFDEAAEAYGVEKMRTIGNLYVAVCGLSVARVDHVKRTVDFALDLLKLITRFNQQQGTKLSLDIGIHCGPVVGGIVGKTRFIYALTGETMRIAYAIHSSPRQNVIQVTHKVYESVKDLYPFEQIGEVEIPKAGVIPIWSMKIGGIKSSINVNSSLNGASVGIID</sequence>
<dbReference type="GO" id="GO:0004016">
    <property type="term" value="F:adenylate cyclase activity"/>
    <property type="evidence" value="ECO:0007669"/>
    <property type="project" value="UniProtKB-ARBA"/>
</dbReference>
<dbReference type="AlphaFoldDB" id="E0U8M0"/>
<dbReference type="Gene3D" id="3.30.450.20">
    <property type="entry name" value="PAS domain"/>
    <property type="match status" value="1"/>
</dbReference>
<dbReference type="OrthoDB" id="315417at2"/>
<protein>
    <submittedName>
        <fullName evidence="4">Adenylate/guanylate cyclase with integral membrane sensor</fullName>
    </submittedName>
</protein>
<dbReference type="HOGENOM" id="CLU_015967_0_0_3"/>
<dbReference type="InterPro" id="IPR003660">
    <property type="entry name" value="HAMP_dom"/>
</dbReference>
<dbReference type="STRING" id="497965.Cyan7822_1779"/>
<dbReference type="PROSITE" id="PS50885">
    <property type="entry name" value="HAMP"/>
    <property type="match status" value="1"/>
</dbReference>
<feature type="domain" description="HAMP" evidence="3">
    <location>
        <begin position="438"/>
        <end position="490"/>
    </location>
</feature>
<dbReference type="Pfam" id="PF00211">
    <property type="entry name" value="Guanylate_cyc"/>
    <property type="match status" value="1"/>
</dbReference>
<dbReference type="InterPro" id="IPR001054">
    <property type="entry name" value="A/G_cyclase"/>
</dbReference>
<organism evidence="4 5">
    <name type="scientific">Gloeothece verrucosa (strain PCC 7822)</name>
    <name type="common">Cyanothece sp. (strain PCC 7822)</name>
    <dbReference type="NCBI Taxonomy" id="497965"/>
    <lineage>
        <taxon>Bacteria</taxon>
        <taxon>Bacillati</taxon>
        <taxon>Cyanobacteriota</taxon>
        <taxon>Cyanophyceae</taxon>
        <taxon>Oscillatoriophycideae</taxon>
        <taxon>Chroococcales</taxon>
        <taxon>Aphanothecaceae</taxon>
        <taxon>Gloeothece</taxon>
        <taxon>Gloeothece verrucosa</taxon>
    </lineage>
</organism>
<proteinExistence type="predicted"/>
<dbReference type="Gene3D" id="3.30.70.1230">
    <property type="entry name" value="Nucleotide cyclase"/>
    <property type="match status" value="1"/>
</dbReference>
<dbReference type="Proteomes" id="UP000008206">
    <property type="component" value="Chromosome"/>
</dbReference>
<reference evidence="5" key="1">
    <citation type="journal article" date="2011" name="MBio">
        <title>Novel metabolic attributes of the genus Cyanothece, comprising a group of unicellular nitrogen-fixing Cyanobacteria.</title>
        <authorList>
            <person name="Bandyopadhyay A."/>
            <person name="Elvitigala T."/>
            <person name="Welsh E."/>
            <person name="Stockel J."/>
            <person name="Liberton M."/>
            <person name="Min H."/>
            <person name="Sherman L.A."/>
            <person name="Pakrasi H.B."/>
        </authorList>
    </citation>
    <scope>NUCLEOTIDE SEQUENCE [LARGE SCALE GENOMIC DNA]</scope>
    <source>
        <strain evidence="5">PCC 7822</strain>
    </source>
</reference>
<evidence type="ECO:0000259" key="2">
    <source>
        <dbReference type="PROSITE" id="PS50125"/>
    </source>
</evidence>
<keyword evidence="1" id="KW-1133">Transmembrane helix</keyword>
<dbReference type="Pfam" id="PF00672">
    <property type="entry name" value="HAMP"/>
    <property type="match status" value="1"/>
</dbReference>
<keyword evidence="1" id="KW-0812">Transmembrane</keyword>
<feature type="transmembrane region" description="Helical" evidence="1">
    <location>
        <begin position="12"/>
        <end position="31"/>
    </location>
</feature>
<gene>
    <name evidence="4" type="ordered locus">Cyan7822_1779</name>
</gene>
<keyword evidence="5" id="KW-1185">Reference proteome</keyword>
<feature type="domain" description="Guanylate cyclase" evidence="2">
    <location>
        <begin position="530"/>
        <end position="657"/>
    </location>
</feature>
<dbReference type="GO" id="GO:0016020">
    <property type="term" value="C:membrane"/>
    <property type="evidence" value="ECO:0007669"/>
    <property type="project" value="InterPro"/>
</dbReference>
<evidence type="ECO:0000259" key="3">
    <source>
        <dbReference type="PROSITE" id="PS50885"/>
    </source>
</evidence>
<dbReference type="PROSITE" id="PS50125">
    <property type="entry name" value="GUANYLATE_CYCLASE_2"/>
    <property type="match status" value="1"/>
</dbReference>
<dbReference type="SUPFAM" id="SSF55073">
    <property type="entry name" value="Nucleotide cyclase"/>
    <property type="match status" value="1"/>
</dbReference>
<dbReference type="PANTHER" id="PTHR45655">
    <property type="entry name" value="GUANYLATE CYCLASE SOLUBLE SUBUNIT BETA-2"/>
    <property type="match status" value="1"/>
</dbReference>
<dbReference type="EMBL" id="CP002198">
    <property type="protein sequence ID" value="ADN13766.1"/>
    <property type="molecule type" value="Genomic_DNA"/>
</dbReference>
<dbReference type="Gene3D" id="6.10.340.10">
    <property type="match status" value="1"/>
</dbReference>
<evidence type="ECO:0000256" key="1">
    <source>
        <dbReference type="SAM" id="Phobius"/>
    </source>
</evidence>
<evidence type="ECO:0000313" key="5">
    <source>
        <dbReference type="Proteomes" id="UP000008206"/>
    </source>
</evidence>
<dbReference type="CDD" id="cd06225">
    <property type="entry name" value="HAMP"/>
    <property type="match status" value="1"/>
</dbReference>
<dbReference type="eggNOG" id="COG2114">
    <property type="taxonomic scope" value="Bacteria"/>
</dbReference>
<dbReference type="SMART" id="SM00044">
    <property type="entry name" value="CYCc"/>
    <property type="match status" value="1"/>
</dbReference>
<evidence type="ECO:0000313" key="4">
    <source>
        <dbReference type="EMBL" id="ADN13766.1"/>
    </source>
</evidence>
<dbReference type="KEGG" id="cyj:Cyan7822_1779"/>
<accession>E0U8M0</accession>
<name>E0U8M0_GLOV7</name>
<dbReference type="CDD" id="cd07302">
    <property type="entry name" value="CHD"/>
    <property type="match status" value="1"/>
</dbReference>
<dbReference type="GO" id="GO:0009190">
    <property type="term" value="P:cyclic nucleotide biosynthetic process"/>
    <property type="evidence" value="ECO:0007669"/>
    <property type="project" value="InterPro"/>
</dbReference>
<dbReference type="SMART" id="SM00304">
    <property type="entry name" value="HAMP"/>
    <property type="match status" value="1"/>
</dbReference>
<dbReference type="InterPro" id="IPR029787">
    <property type="entry name" value="Nucleotide_cyclase"/>
</dbReference>
<dbReference type="SUPFAM" id="SSF158472">
    <property type="entry name" value="HAMP domain-like"/>
    <property type="match status" value="1"/>
</dbReference>